<gene>
    <name evidence="5" type="ORF">QYM36_001041</name>
</gene>
<dbReference type="GO" id="GO:0000398">
    <property type="term" value="P:mRNA splicing, via spliceosome"/>
    <property type="evidence" value="ECO:0007669"/>
    <property type="project" value="TreeGrafter"/>
</dbReference>
<dbReference type="PANTHER" id="PTHR12072:SF4">
    <property type="entry name" value="CWF19-LIKE PROTEIN 1"/>
    <property type="match status" value="1"/>
</dbReference>
<protein>
    <recommendedName>
        <fullName evidence="7">CWF19-like protein 1</fullName>
    </recommendedName>
</protein>
<dbReference type="PANTHER" id="PTHR12072">
    <property type="entry name" value="CWF19, CELL CYCLE CONTROL PROTEIN"/>
    <property type="match status" value="1"/>
</dbReference>
<evidence type="ECO:0000256" key="1">
    <source>
        <dbReference type="ARBA" id="ARBA00006795"/>
    </source>
</evidence>
<dbReference type="InterPro" id="IPR040194">
    <property type="entry name" value="Cwf19-like"/>
</dbReference>
<evidence type="ECO:0000259" key="4">
    <source>
        <dbReference type="Pfam" id="PF04677"/>
    </source>
</evidence>
<dbReference type="Pfam" id="PF04676">
    <property type="entry name" value="CwfJ_C_2"/>
    <property type="match status" value="1"/>
</dbReference>
<dbReference type="AlphaFoldDB" id="A0AA88I898"/>
<evidence type="ECO:0000259" key="3">
    <source>
        <dbReference type="Pfam" id="PF04676"/>
    </source>
</evidence>
<dbReference type="InterPro" id="IPR006768">
    <property type="entry name" value="Cwf19-like_C_dom-1"/>
</dbReference>
<dbReference type="GO" id="GO:0071014">
    <property type="term" value="C:post-mRNA release spliceosomal complex"/>
    <property type="evidence" value="ECO:0007669"/>
    <property type="project" value="TreeGrafter"/>
</dbReference>
<feature type="region of interest" description="Disordered" evidence="2">
    <location>
        <begin position="86"/>
        <end position="131"/>
    </location>
</feature>
<comment type="similarity">
    <text evidence="1">Belongs to the CWF19 family.</text>
</comment>
<organism evidence="5 6">
    <name type="scientific">Artemia franciscana</name>
    <name type="common">Brine shrimp</name>
    <name type="synonym">Artemia sanfranciscana</name>
    <dbReference type="NCBI Taxonomy" id="6661"/>
    <lineage>
        <taxon>Eukaryota</taxon>
        <taxon>Metazoa</taxon>
        <taxon>Ecdysozoa</taxon>
        <taxon>Arthropoda</taxon>
        <taxon>Crustacea</taxon>
        <taxon>Branchiopoda</taxon>
        <taxon>Anostraca</taxon>
        <taxon>Artemiidae</taxon>
        <taxon>Artemia</taxon>
    </lineage>
</organism>
<dbReference type="EMBL" id="JAVRJZ010000003">
    <property type="protein sequence ID" value="KAK2724388.1"/>
    <property type="molecule type" value="Genomic_DNA"/>
</dbReference>
<dbReference type="Proteomes" id="UP001187531">
    <property type="component" value="Unassembled WGS sequence"/>
</dbReference>
<dbReference type="InterPro" id="IPR006767">
    <property type="entry name" value="Cwf19-like_C_dom-2"/>
</dbReference>
<comment type="caution">
    <text evidence="5">The sequence shown here is derived from an EMBL/GenBank/DDBJ whole genome shotgun (WGS) entry which is preliminary data.</text>
</comment>
<feature type="domain" description="Cwf19-like protein C-terminal" evidence="3">
    <location>
        <begin position="337"/>
        <end position="427"/>
    </location>
</feature>
<dbReference type="Pfam" id="PF04677">
    <property type="entry name" value="CwfJ_C_1"/>
    <property type="match status" value="1"/>
</dbReference>
<evidence type="ECO:0000256" key="2">
    <source>
        <dbReference type="SAM" id="MobiDB-lite"/>
    </source>
</evidence>
<evidence type="ECO:0000313" key="6">
    <source>
        <dbReference type="Proteomes" id="UP001187531"/>
    </source>
</evidence>
<sequence>MEDFAFKSFIESVSNEKFSHRVFRAIFGTKFQSDREEKQEYHLFMERINYNEAFAESWYKMLYGAQGSKRSVSEAAELPRRLCKEVSLPEETNADNSATEATSTVAAVPESSNSLGQAKMDADSSSETNTQHLSHCCEAKIDQDDLPKTEDLHISPKFDAFQVCTVESLNKSKPGIEAYLPTNVKTKGDILRAPIGSKDSGAKIQTLHNSTCIVHLPAETEKTRDLLKRLTPIGLNNSGQFAVYLALAKGFLVPEHCLILPIGHVQSERSLPSEALDEIKKYQKALLKCFEREGKCMVFYERSFKSPHMQIQCCPVPKVSATRLCEAFMDSAEDQDVRLEKIPENSEIDQLIQPGQPYFHLQLPNGDRYLSRVQKKFPLQFGRDVLASRSVLNVPGRSDWKNCKDTKEEEEKTAKKFREKFEAYDFTL</sequence>
<reference evidence="5" key="1">
    <citation type="submission" date="2023-07" db="EMBL/GenBank/DDBJ databases">
        <title>Chromosome-level genome assembly of Artemia franciscana.</title>
        <authorList>
            <person name="Jo E."/>
        </authorList>
    </citation>
    <scope>NUCLEOTIDE SEQUENCE</scope>
    <source>
        <tissue evidence="5">Whole body</tissue>
    </source>
</reference>
<feature type="domain" description="Cwf19-like C-terminal" evidence="4">
    <location>
        <begin position="243"/>
        <end position="325"/>
    </location>
</feature>
<accession>A0AA88I898</accession>
<dbReference type="GO" id="GO:0061632">
    <property type="term" value="F:RNA lariat debranching enzyme activator activity"/>
    <property type="evidence" value="ECO:0007669"/>
    <property type="project" value="TreeGrafter"/>
</dbReference>
<name>A0AA88I898_ARTSF</name>
<evidence type="ECO:0008006" key="7">
    <source>
        <dbReference type="Google" id="ProtNLM"/>
    </source>
</evidence>
<proteinExistence type="inferred from homology"/>
<keyword evidence="6" id="KW-1185">Reference proteome</keyword>
<feature type="compositionally biased region" description="Low complexity" evidence="2">
    <location>
        <begin position="97"/>
        <end position="108"/>
    </location>
</feature>
<evidence type="ECO:0000313" key="5">
    <source>
        <dbReference type="EMBL" id="KAK2724388.1"/>
    </source>
</evidence>